<name>A0AAD9I0L6_9PEZI</name>
<accession>A0AAD9I0L6</accession>
<feature type="compositionally biased region" description="Acidic residues" evidence="1">
    <location>
        <begin position="434"/>
        <end position="447"/>
    </location>
</feature>
<protein>
    <submittedName>
        <fullName evidence="2">Uncharacterized protein</fullName>
    </submittedName>
</protein>
<reference evidence="2" key="1">
    <citation type="journal article" date="2023" name="Mol. Plant Microbe Interact.">
        <title>Elucidating the Obligate Nature and Biological Capacity of an Invasive Fungal Corn Pathogen.</title>
        <authorList>
            <person name="MacCready J.S."/>
            <person name="Roggenkamp E.M."/>
            <person name="Gdanetz K."/>
            <person name="Chilvers M.I."/>
        </authorList>
    </citation>
    <scope>NUCLEOTIDE SEQUENCE</scope>
    <source>
        <strain evidence="2">PM02</strain>
    </source>
</reference>
<feature type="region of interest" description="Disordered" evidence="1">
    <location>
        <begin position="153"/>
        <end position="175"/>
    </location>
</feature>
<proteinExistence type="predicted"/>
<dbReference type="EMBL" id="JAQQPM010000002">
    <property type="protein sequence ID" value="KAK2069023.1"/>
    <property type="molecule type" value="Genomic_DNA"/>
</dbReference>
<evidence type="ECO:0000313" key="2">
    <source>
        <dbReference type="EMBL" id="KAK2069023.1"/>
    </source>
</evidence>
<gene>
    <name evidence="2" type="ORF">P8C59_003631</name>
</gene>
<organism evidence="2 3">
    <name type="scientific">Phyllachora maydis</name>
    <dbReference type="NCBI Taxonomy" id="1825666"/>
    <lineage>
        <taxon>Eukaryota</taxon>
        <taxon>Fungi</taxon>
        <taxon>Dikarya</taxon>
        <taxon>Ascomycota</taxon>
        <taxon>Pezizomycotina</taxon>
        <taxon>Sordariomycetes</taxon>
        <taxon>Sordariomycetidae</taxon>
        <taxon>Phyllachorales</taxon>
        <taxon>Phyllachoraceae</taxon>
        <taxon>Phyllachora</taxon>
    </lineage>
</organism>
<dbReference type="Proteomes" id="UP001217918">
    <property type="component" value="Unassembled WGS sequence"/>
</dbReference>
<evidence type="ECO:0000256" key="1">
    <source>
        <dbReference type="SAM" id="MobiDB-lite"/>
    </source>
</evidence>
<evidence type="ECO:0000313" key="3">
    <source>
        <dbReference type="Proteomes" id="UP001217918"/>
    </source>
</evidence>
<dbReference type="AlphaFoldDB" id="A0AAD9I0L6"/>
<feature type="region of interest" description="Disordered" evidence="1">
    <location>
        <begin position="254"/>
        <end position="460"/>
    </location>
</feature>
<keyword evidence="3" id="KW-1185">Reference proteome</keyword>
<sequence length="460" mass="48920">MPLREAPRHVNENFSVAKEAGATTQLDIQGKIDNMLAANEAFRVARANGHGLPNRNTKLPASATMKTFKPFKEGGFMRKVSAAFKSWGVKKPAREDGQVNVQQDIMELNFTQTKTEIDLHELHLNEELNFQLNTKARKLTGILIPRKPVSNAGRSIRPPISIDDPFSEPRGTQRAPTDFESRLLADADNESARLLQHSDPFSSEKVLDGNLNSFLPSTPTAASTPRLRQQYGRQYSLDDSPTKNLCSRRCPFHTITSDSPSVGKAHGGPGPSCGKTQGEPGPSYGGKAQGKPDPSHGKTQGEPGPSCGKSQGKPGPSCGKAQGEPDPSHGKTQGEPGPSCGKSQGEPGPSCGKSQGKPGPSCGKAQGEPGPSCGESQGEPGPSCGNYVQRVEILGRKRHPTPALEDLEIMSARFRKDHPNLLKPDGPSDAPPDRDEDGDEDGDEDELGGGAASSAPPDRV</sequence>
<comment type="caution">
    <text evidence="2">The sequence shown here is derived from an EMBL/GenBank/DDBJ whole genome shotgun (WGS) entry which is preliminary data.</text>
</comment>